<comment type="caution">
    <text evidence="1">The sequence shown here is derived from an EMBL/GenBank/DDBJ whole genome shotgun (WGS) entry which is preliminary data.</text>
</comment>
<reference evidence="1 2" key="1">
    <citation type="submission" date="2021-11" db="EMBL/GenBank/DDBJ databases">
        <authorList>
            <person name="Liang Q."/>
            <person name="Mou H."/>
            <person name="Liu Z."/>
        </authorList>
    </citation>
    <scope>NUCLEOTIDE SEQUENCE [LARGE SCALE GENOMIC DNA]</scope>
    <source>
        <strain evidence="1 2">CHU3</strain>
    </source>
</reference>
<proteinExistence type="predicted"/>
<dbReference type="GO" id="GO:0016301">
    <property type="term" value="F:kinase activity"/>
    <property type="evidence" value="ECO:0007669"/>
    <property type="project" value="UniProtKB-KW"/>
</dbReference>
<dbReference type="SUPFAM" id="SSF53795">
    <property type="entry name" value="PEP carboxykinase-like"/>
    <property type="match status" value="1"/>
</dbReference>
<sequence>MRLNQLSQAELQACLSLDGLLIPCGTFSVKLRSDIPTLASGLLQLYGDFPLLGPKSYVDFEVELNAPSWLRRQFRPQVVLKCDGRIPFKPLPMEQAFAMLEWGLNWVISSHAHDCLVIHAAVVERDGRALILAADPGSGKSTLCAALVHRGWRLLSDELALVSLTDGLVRPIARPISLKNASIGIVRAFGPEVVVSEACHDTAKGSVAHMRPPTASVGALRQTAMPAMLVFPKYSAGAPLLSQPEGQAHAFIELTRHTFNFSVLAGEGFDALGRLIDRVRSQRIQYSSFDQVIPEIERLWQSAA</sequence>
<gene>
    <name evidence="1" type="ORF">LNV07_07820</name>
</gene>
<accession>A0ABT2YD80</accession>
<dbReference type="InterPro" id="IPR027417">
    <property type="entry name" value="P-loop_NTPase"/>
</dbReference>
<dbReference type="InterPro" id="IPR027600">
    <property type="entry name" value="HprK-rel_A"/>
</dbReference>
<dbReference type="EMBL" id="JAJIRN010000003">
    <property type="protein sequence ID" value="MCV2368003.1"/>
    <property type="molecule type" value="Genomic_DNA"/>
</dbReference>
<keyword evidence="2" id="KW-1185">Reference proteome</keyword>
<evidence type="ECO:0000313" key="2">
    <source>
        <dbReference type="Proteomes" id="UP001209701"/>
    </source>
</evidence>
<dbReference type="Gene3D" id="3.40.50.300">
    <property type="entry name" value="P-loop containing nucleotide triphosphate hydrolases"/>
    <property type="match status" value="1"/>
</dbReference>
<name>A0ABT2YD80_9BURK</name>
<dbReference type="Proteomes" id="UP001209701">
    <property type="component" value="Unassembled WGS sequence"/>
</dbReference>
<protein>
    <submittedName>
        <fullName evidence="1">HprK-related kinase A</fullName>
    </submittedName>
</protein>
<dbReference type="NCBIfam" id="TIGR04352">
    <property type="entry name" value="HprK_rel_A"/>
    <property type="match status" value="1"/>
</dbReference>
<keyword evidence="1" id="KW-0418">Kinase</keyword>
<keyword evidence="1" id="KW-0808">Transferase</keyword>
<evidence type="ECO:0000313" key="1">
    <source>
        <dbReference type="EMBL" id="MCV2368003.1"/>
    </source>
</evidence>
<dbReference type="RefSeq" id="WP_263570627.1">
    <property type="nucleotide sequence ID" value="NZ_JAJIRN010000003.1"/>
</dbReference>
<organism evidence="1 2">
    <name type="scientific">Roseateles oligotrophus</name>
    <dbReference type="NCBI Taxonomy" id="1769250"/>
    <lineage>
        <taxon>Bacteria</taxon>
        <taxon>Pseudomonadati</taxon>
        <taxon>Pseudomonadota</taxon>
        <taxon>Betaproteobacteria</taxon>
        <taxon>Burkholderiales</taxon>
        <taxon>Sphaerotilaceae</taxon>
        <taxon>Roseateles</taxon>
    </lineage>
</organism>